<dbReference type="PANTHER" id="PTHR37806">
    <property type="entry name" value="LMO0724 PROTEIN"/>
    <property type="match status" value="1"/>
</dbReference>
<dbReference type="AlphaFoldDB" id="A0A923RLD4"/>
<dbReference type="EMBL" id="JACOOL010000011">
    <property type="protein sequence ID" value="MBC5638002.1"/>
    <property type="molecule type" value="Genomic_DNA"/>
</dbReference>
<sequence>MKKWVTLIVIVIIVIAAAQLLLPEIDSATTFQSDEDTILGNDSTIITGHTESQATSAAKAFSKDDALYRSISPEQDMENESFLPIKLRDSGINVKEIQILLQKFGYDILADGNFNPQTKKAVKSFQSHVQLEPNGIVDETTYNKLQSLEPSNLAAAEEKNRLEEKKKKEAKAQEVYIPVPTIMQKPELPNGCEITTLTSVLNYYGYQVSKTNMADNYLPKKPFTYEGEKRFGPNPYEYYVGDPREQPGGWYSYAPPIVTAANTYLSEQGSNKKAYNITGSSKEAIIDYLHKGIPVVMWVTLDLSAPKINSHWYFQDSGEYYAATTNLHVVVLYGKIGDQVHVMDPLQGQVTYNADVFFNSYFEMGKHALIVH</sequence>
<evidence type="ECO:0000259" key="1">
    <source>
        <dbReference type="Pfam" id="PF01471"/>
    </source>
</evidence>
<comment type="caution">
    <text evidence="3">The sequence shown here is derived from an EMBL/GenBank/DDBJ whole genome shotgun (WGS) entry which is preliminary data.</text>
</comment>
<dbReference type="Pfam" id="PF13529">
    <property type="entry name" value="Peptidase_C39_2"/>
    <property type="match status" value="1"/>
</dbReference>
<reference evidence="3" key="1">
    <citation type="submission" date="2020-08" db="EMBL/GenBank/DDBJ databases">
        <title>Genome public.</title>
        <authorList>
            <person name="Liu C."/>
            <person name="Sun Q."/>
        </authorList>
    </citation>
    <scope>NUCLEOTIDE SEQUENCE</scope>
    <source>
        <strain evidence="3">BX22</strain>
    </source>
</reference>
<dbReference type="InterPro" id="IPR036365">
    <property type="entry name" value="PGBD-like_sf"/>
</dbReference>
<dbReference type="Pfam" id="PF01471">
    <property type="entry name" value="PG_binding_1"/>
    <property type="match status" value="1"/>
</dbReference>
<dbReference type="RefSeq" id="WP_186870710.1">
    <property type="nucleotide sequence ID" value="NZ_JACOOL010000011.1"/>
</dbReference>
<dbReference type="InterPro" id="IPR036366">
    <property type="entry name" value="PGBDSf"/>
</dbReference>
<organism evidence="3 4">
    <name type="scientific">Ornithinibacillus hominis</name>
    <dbReference type="NCBI Taxonomy" id="2763055"/>
    <lineage>
        <taxon>Bacteria</taxon>
        <taxon>Bacillati</taxon>
        <taxon>Bacillota</taxon>
        <taxon>Bacilli</taxon>
        <taxon>Bacillales</taxon>
        <taxon>Bacillaceae</taxon>
        <taxon>Ornithinibacillus</taxon>
    </lineage>
</organism>
<dbReference type="InterPro" id="IPR002477">
    <property type="entry name" value="Peptidoglycan-bd-like"/>
</dbReference>
<feature type="domain" description="Peptidoglycan binding-like" evidence="1">
    <location>
        <begin position="91"/>
        <end position="145"/>
    </location>
</feature>
<gene>
    <name evidence="3" type="ORF">H8S33_14490</name>
</gene>
<name>A0A923RLD4_9BACI</name>
<dbReference type="SUPFAM" id="SSF47090">
    <property type="entry name" value="PGBD-like"/>
    <property type="match status" value="1"/>
</dbReference>
<feature type="domain" description="Peptidase C39-like" evidence="2">
    <location>
        <begin position="178"/>
        <end position="345"/>
    </location>
</feature>
<evidence type="ECO:0000313" key="4">
    <source>
        <dbReference type="Proteomes" id="UP000637359"/>
    </source>
</evidence>
<protein>
    <submittedName>
        <fullName evidence="3">C39 family peptidase</fullName>
    </submittedName>
</protein>
<evidence type="ECO:0000313" key="3">
    <source>
        <dbReference type="EMBL" id="MBC5638002.1"/>
    </source>
</evidence>
<proteinExistence type="predicted"/>
<keyword evidence="4" id="KW-1185">Reference proteome</keyword>
<dbReference type="Gene3D" id="1.10.101.10">
    <property type="entry name" value="PGBD-like superfamily/PGBD"/>
    <property type="match status" value="1"/>
</dbReference>
<dbReference type="PANTHER" id="PTHR37806:SF1">
    <property type="entry name" value="PEPTIDASE C39-LIKE DOMAIN-CONTAINING PROTEIN"/>
    <property type="match status" value="1"/>
</dbReference>
<dbReference type="Gene3D" id="3.90.70.10">
    <property type="entry name" value="Cysteine proteinases"/>
    <property type="match status" value="1"/>
</dbReference>
<evidence type="ECO:0000259" key="2">
    <source>
        <dbReference type="Pfam" id="PF13529"/>
    </source>
</evidence>
<accession>A0A923RLD4</accession>
<dbReference type="Proteomes" id="UP000637359">
    <property type="component" value="Unassembled WGS sequence"/>
</dbReference>
<dbReference type="InterPro" id="IPR039564">
    <property type="entry name" value="Peptidase_C39-like"/>
</dbReference>